<dbReference type="GO" id="GO:0005261">
    <property type="term" value="F:monoatomic cation channel activity"/>
    <property type="evidence" value="ECO:0007669"/>
    <property type="project" value="InterPro"/>
</dbReference>
<dbReference type="EMBL" id="KN716159">
    <property type="protein sequence ID" value="KJH52788.1"/>
    <property type="molecule type" value="Genomic_DNA"/>
</dbReference>
<evidence type="ECO:0000313" key="2">
    <source>
        <dbReference type="EMBL" id="KJH52788.1"/>
    </source>
</evidence>
<name>A0A0D8Y7H7_DICVI</name>
<protein>
    <submittedName>
        <fullName evidence="2">Uncharacterized protein</fullName>
    </submittedName>
</protein>
<evidence type="ECO:0000256" key="1">
    <source>
        <dbReference type="SAM" id="MobiDB-lite"/>
    </source>
</evidence>
<dbReference type="InterPro" id="IPR028823">
    <property type="entry name" value="NALCN"/>
</dbReference>
<organism evidence="2 3">
    <name type="scientific">Dictyocaulus viviparus</name>
    <name type="common">Bovine lungworm</name>
    <dbReference type="NCBI Taxonomy" id="29172"/>
    <lineage>
        <taxon>Eukaryota</taxon>
        <taxon>Metazoa</taxon>
        <taxon>Ecdysozoa</taxon>
        <taxon>Nematoda</taxon>
        <taxon>Chromadorea</taxon>
        <taxon>Rhabditida</taxon>
        <taxon>Rhabditina</taxon>
        <taxon>Rhabditomorpha</taxon>
        <taxon>Strongyloidea</taxon>
        <taxon>Metastrongylidae</taxon>
        <taxon>Dictyocaulus</taxon>
    </lineage>
</organism>
<reference evidence="3" key="2">
    <citation type="journal article" date="2016" name="Sci. Rep.">
        <title>Dictyocaulus viviparus genome, variome and transcriptome elucidate lungworm biology and support future intervention.</title>
        <authorList>
            <person name="McNulty S.N."/>
            <person name="Strube C."/>
            <person name="Rosa B.A."/>
            <person name="Martin J.C."/>
            <person name="Tyagi R."/>
            <person name="Choi Y.J."/>
            <person name="Wang Q."/>
            <person name="Hallsworth Pepin K."/>
            <person name="Zhang X."/>
            <person name="Ozersky P."/>
            <person name="Wilson R.K."/>
            <person name="Sternberg P.W."/>
            <person name="Gasser R.B."/>
            <person name="Mitreva M."/>
        </authorList>
    </citation>
    <scope>NUCLEOTIDE SEQUENCE [LARGE SCALE GENOMIC DNA]</scope>
    <source>
        <strain evidence="3">HannoverDv2000</strain>
    </source>
</reference>
<dbReference type="STRING" id="29172.A0A0D8Y7H7"/>
<dbReference type="PANTHER" id="PTHR46141">
    <property type="entry name" value="SODIUM LEAK CHANNEL NON-SELECTIVE PROTEIN"/>
    <property type="match status" value="1"/>
</dbReference>
<dbReference type="GO" id="GO:0032230">
    <property type="term" value="P:positive regulation of synaptic transmission, GABAergic"/>
    <property type="evidence" value="ECO:0007669"/>
    <property type="project" value="TreeGrafter"/>
</dbReference>
<dbReference type="AlphaFoldDB" id="A0A0D8Y7H7"/>
<proteinExistence type="predicted"/>
<reference evidence="2 3" key="1">
    <citation type="submission" date="2013-11" db="EMBL/GenBank/DDBJ databases">
        <title>Draft genome of the bovine lungworm Dictyocaulus viviparus.</title>
        <authorList>
            <person name="Mitreva M."/>
        </authorList>
    </citation>
    <scope>NUCLEOTIDE SEQUENCE [LARGE SCALE GENOMIC DNA]</scope>
    <source>
        <strain evidence="2 3">HannoverDv2000</strain>
    </source>
</reference>
<feature type="region of interest" description="Disordered" evidence="1">
    <location>
        <begin position="134"/>
        <end position="153"/>
    </location>
</feature>
<sequence>MLSYRSVDIRKSLQLEELLQREELEFIIEEEVAKQTIRTWLEHCLRRIRNPQQKESFADTTKYSIPESAGLPSDGFDLPRFRFAHDDFSSTEEIQMSSPMRRKANKNRRSSIPDAFSFQTPIFLHETARKFMHSNSEKKLTAPRPTRHTSPEVTQFVPKRTDTKKLGTTKTLHLNVYDLPDLEEKGEDETFTSPMLKTDWEENYLPYISSQQISVTPNVSAVNSNLRATLVESTQEIALWWQLLNR</sequence>
<dbReference type="PANTHER" id="PTHR46141:SF2">
    <property type="entry name" value="ION TRANSPORT DOMAIN-CONTAINING PROTEIN"/>
    <property type="match status" value="1"/>
</dbReference>
<accession>A0A0D8Y7H7</accession>
<dbReference type="GO" id="GO:0032224">
    <property type="term" value="P:positive regulation of synaptic transmission, cholinergic"/>
    <property type="evidence" value="ECO:0007669"/>
    <property type="project" value="TreeGrafter"/>
</dbReference>
<evidence type="ECO:0000313" key="3">
    <source>
        <dbReference type="Proteomes" id="UP000053766"/>
    </source>
</evidence>
<dbReference type="Proteomes" id="UP000053766">
    <property type="component" value="Unassembled WGS sequence"/>
</dbReference>
<dbReference type="OrthoDB" id="10069766at2759"/>
<gene>
    <name evidence="2" type="ORF">DICVIV_00995</name>
</gene>
<keyword evidence="3" id="KW-1185">Reference proteome</keyword>
<dbReference type="GO" id="GO:0005886">
    <property type="term" value="C:plasma membrane"/>
    <property type="evidence" value="ECO:0007669"/>
    <property type="project" value="TreeGrafter"/>
</dbReference>